<protein>
    <submittedName>
        <fullName evidence="2">Uncharacterized protein</fullName>
    </submittedName>
</protein>
<sequence length="110" mass="12538">MVDFELTRQHEMTAKNISPFQVRGLYNVFNHAASVRVHMISLLRAGSPLVTLGLTIDEYAHKGSTIPSQEGEDANFRRKREDEPDSECRFKRSRRRQANIQGALNQSIPV</sequence>
<reference evidence="2 3" key="1">
    <citation type="journal article" date="2019" name="Sci. Rep.">
        <title>Orb-weaving spider Araneus ventricosus genome elucidates the spidroin gene catalogue.</title>
        <authorList>
            <person name="Kono N."/>
            <person name="Nakamura H."/>
            <person name="Ohtoshi R."/>
            <person name="Moran D.A.P."/>
            <person name="Shinohara A."/>
            <person name="Yoshida Y."/>
            <person name="Fujiwara M."/>
            <person name="Mori M."/>
            <person name="Tomita M."/>
            <person name="Arakawa K."/>
        </authorList>
    </citation>
    <scope>NUCLEOTIDE SEQUENCE [LARGE SCALE GENOMIC DNA]</scope>
</reference>
<keyword evidence="3" id="KW-1185">Reference proteome</keyword>
<feature type="region of interest" description="Disordered" evidence="1">
    <location>
        <begin position="64"/>
        <end position="96"/>
    </location>
</feature>
<gene>
    <name evidence="2" type="ORF">AVEN_231003_1</name>
</gene>
<dbReference type="AlphaFoldDB" id="A0A4Y2A589"/>
<evidence type="ECO:0000313" key="3">
    <source>
        <dbReference type="Proteomes" id="UP000499080"/>
    </source>
</evidence>
<dbReference type="EMBL" id="BGPR01000004">
    <property type="protein sequence ID" value="GBL74104.1"/>
    <property type="molecule type" value="Genomic_DNA"/>
</dbReference>
<comment type="caution">
    <text evidence="2">The sequence shown here is derived from an EMBL/GenBank/DDBJ whole genome shotgun (WGS) entry which is preliminary data.</text>
</comment>
<dbReference type="Proteomes" id="UP000499080">
    <property type="component" value="Unassembled WGS sequence"/>
</dbReference>
<accession>A0A4Y2A589</accession>
<name>A0A4Y2A589_ARAVE</name>
<organism evidence="2 3">
    <name type="scientific">Araneus ventricosus</name>
    <name type="common">Orbweaver spider</name>
    <name type="synonym">Epeira ventricosa</name>
    <dbReference type="NCBI Taxonomy" id="182803"/>
    <lineage>
        <taxon>Eukaryota</taxon>
        <taxon>Metazoa</taxon>
        <taxon>Ecdysozoa</taxon>
        <taxon>Arthropoda</taxon>
        <taxon>Chelicerata</taxon>
        <taxon>Arachnida</taxon>
        <taxon>Araneae</taxon>
        <taxon>Araneomorphae</taxon>
        <taxon>Entelegynae</taxon>
        <taxon>Araneoidea</taxon>
        <taxon>Araneidae</taxon>
        <taxon>Araneus</taxon>
    </lineage>
</organism>
<evidence type="ECO:0000313" key="2">
    <source>
        <dbReference type="EMBL" id="GBL74104.1"/>
    </source>
</evidence>
<feature type="compositionally biased region" description="Basic and acidic residues" evidence="1">
    <location>
        <begin position="74"/>
        <end position="90"/>
    </location>
</feature>
<proteinExistence type="predicted"/>
<evidence type="ECO:0000256" key="1">
    <source>
        <dbReference type="SAM" id="MobiDB-lite"/>
    </source>
</evidence>
<dbReference type="OrthoDB" id="10320421at2759"/>